<proteinExistence type="inferred from homology"/>
<feature type="region of interest" description="Disordered" evidence="12">
    <location>
        <begin position="101"/>
        <end position="135"/>
    </location>
</feature>
<evidence type="ECO:0000256" key="11">
    <source>
        <dbReference type="RuleBase" id="RU364134"/>
    </source>
</evidence>
<feature type="region of interest" description="Disordered" evidence="12">
    <location>
        <begin position="718"/>
        <end position="738"/>
    </location>
</feature>
<evidence type="ECO:0000259" key="14">
    <source>
        <dbReference type="Pfam" id="PF11597"/>
    </source>
</evidence>
<dbReference type="STRING" id="2004952.A0A2C5Z7F8"/>
<gene>
    <name evidence="16" type="ORF">CDD80_2631</name>
</gene>
<keyword evidence="7 11" id="KW-0804">Transcription</keyword>
<dbReference type="GO" id="GO:0045944">
    <property type="term" value="P:positive regulation of transcription by RNA polymerase II"/>
    <property type="evidence" value="ECO:0007669"/>
    <property type="project" value="TreeGrafter"/>
</dbReference>
<keyword evidence="5 11" id="KW-0805">Transcription regulation</keyword>
<dbReference type="Pfam" id="PF11597">
    <property type="entry name" value="Med13_N"/>
    <property type="match status" value="1"/>
</dbReference>
<keyword evidence="17" id="KW-1185">Reference proteome</keyword>
<feature type="compositionally biased region" description="Basic and acidic residues" evidence="12">
    <location>
        <begin position="629"/>
        <end position="644"/>
    </location>
</feature>
<dbReference type="Proteomes" id="UP000226431">
    <property type="component" value="Unassembled WGS sequence"/>
</dbReference>
<evidence type="ECO:0000313" key="17">
    <source>
        <dbReference type="Proteomes" id="UP000226431"/>
    </source>
</evidence>
<comment type="subunit">
    <text evidence="11">Component of the SRB8-11 complex, which itself associates with the Mediator complex.</text>
</comment>
<dbReference type="OrthoDB" id="103819at2759"/>
<keyword evidence="4 11" id="KW-0678">Repressor</keyword>
<accession>A0A2C5Z7F8</accession>
<feature type="compositionally biased region" description="Polar residues" evidence="12">
    <location>
        <begin position="479"/>
        <end position="491"/>
    </location>
</feature>
<dbReference type="InterPro" id="IPR051139">
    <property type="entry name" value="Mediator_complx_sub13"/>
</dbReference>
<dbReference type="Pfam" id="PF06333">
    <property type="entry name" value="Med13_C"/>
    <property type="match status" value="1"/>
</dbReference>
<evidence type="ECO:0000256" key="4">
    <source>
        <dbReference type="ARBA" id="ARBA00022491"/>
    </source>
</evidence>
<evidence type="ECO:0000256" key="2">
    <source>
        <dbReference type="ARBA" id="ARBA00009354"/>
    </source>
</evidence>
<feature type="domain" description="MID" evidence="15">
    <location>
        <begin position="1023"/>
        <end position="1187"/>
    </location>
</feature>
<comment type="subcellular location">
    <subcellularLocation>
        <location evidence="1 11">Nucleus</location>
    </subcellularLocation>
</comment>
<dbReference type="EMBL" id="NJES01000235">
    <property type="protein sequence ID" value="PHH75111.1"/>
    <property type="molecule type" value="Genomic_DNA"/>
</dbReference>
<feature type="region of interest" description="Disordered" evidence="12">
    <location>
        <begin position="614"/>
        <end position="647"/>
    </location>
</feature>
<evidence type="ECO:0000313" key="16">
    <source>
        <dbReference type="EMBL" id="PHH75111.1"/>
    </source>
</evidence>
<dbReference type="Pfam" id="PF18296">
    <property type="entry name" value="MID_MedPIWI"/>
    <property type="match status" value="1"/>
</dbReference>
<feature type="domain" description="Mediator complex subunit Med13 N-terminal" evidence="14">
    <location>
        <begin position="8"/>
        <end position="379"/>
    </location>
</feature>
<evidence type="ECO:0000256" key="9">
    <source>
        <dbReference type="ARBA" id="ARBA00025661"/>
    </source>
</evidence>
<feature type="compositionally biased region" description="Acidic residues" evidence="12">
    <location>
        <begin position="763"/>
        <end position="778"/>
    </location>
</feature>
<evidence type="ECO:0000256" key="1">
    <source>
        <dbReference type="ARBA" id="ARBA00004123"/>
    </source>
</evidence>
<feature type="compositionally biased region" description="Low complexity" evidence="12">
    <location>
        <begin position="117"/>
        <end position="135"/>
    </location>
</feature>
<dbReference type="GO" id="GO:0016592">
    <property type="term" value="C:mediator complex"/>
    <property type="evidence" value="ECO:0007669"/>
    <property type="project" value="InterPro"/>
</dbReference>
<feature type="domain" description="Mediator complex subunit Med13 C-terminal" evidence="13">
    <location>
        <begin position="1192"/>
        <end position="1287"/>
    </location>
</feature>
<evidence type="ECO:0000256" key="10">
    <source>
        <dbReference type="ARBA" id="ARBA00032008"/>
    </source>
</evidence>
<name>A0A2C5Z7F8_9HYPO</name>
<dbReference type="InterPro" id="IPR021643">
    <property type="entry name" value="Mediator_Med13_N"/>
</dbReference>
<feature type="region of interest" description="Disordered" evidence="12">
    <location>
        <begin position="951"/>
        <end position="987"/>
    </location>
</feature>
<comment type="similarity">
    <text evidence="2 11">Belongs to the Mediator complex subunit 13 family.</text>
</comment>
<evidence type="ECO:0000256" key="6">
    <source>
        <dbReference type="ARBA" id="ARBA00023159"/>
    </source>
</evidence>
<evidence type="ECO:0000256" key="5">
    <source>
        <dbReference type="ARBA" id="ARBA00023015"/>
    </source>
</evidence>
<evidence type="ECO:0000256" key="12">
    <source>
        <dbReference type="SAM" id="MobiDB-lite"/>
    </source>
</evidence>
<keyword evidence="6 11" id="KW-0010">Activator</keyword>
<dbReference type="InterPro" id="IPR009401">
    <property type="entry name" value="Med13_C"/>
</dbReference>
<dbReference type="InterPro" id="IPR041285">
    <property type="entry name" value="MID_MedPIWI"/>
</dbReference>
<evidence type="ECO:0000256" key="3">
    <source>
        <dbReference type="ARBA" id="ARBA00019618"/>
    </source>
</evidence>
<dbReference type="GO" id="GO:0003713">
    <property type="term" value="F:transcription coactivator activity"/>
    <property type="evidence" value="ECO:0007669"/>
    <property type="project" value="TreeGrafter"/>
</dbReference>
<feature type="compositionally biased region" description="Low complexity" evidence="12">
    <location>
        <begin position="101"/>
        <end position="110"/>
    </location>
</feature>
<feature type="region of interest" description="Disordered" evidence="12">
    <location>
        <begin position="392"/>
        <end position="491"/>
    </location>
</feature>
<reference evidence="16 17" key="1">
    <citation type="submission" date="2017-06" db="EMBL/GenBank/DDBJ databases">
        <title>Ant-infecting Ophiocordyceps genomes reveal a high diversity of potential behavioral manipulation genes and a possible major role for enterotoxins.</title>
        <authorList>
            <person name="De Bekker C."/>
            <person name="Evans H.C."/>
            <person name="Brachmann A."/>
            <person name="Hughes D.P."/>
        </authorList>
    </citation>
    <scope>NUCLEOTIDE SEQUENCE [LARGE SCALE GENOMIC DNA]</scope>
    <source>
        <strain evidence="16 17">Map16</strain>
    </source>
</reference>
<evidence type="ECO:0000259" key="15">
    <source>
        <dbReference type="Pfam" id="PF18296"/>
    </source>
</evidence>
<dbReference type="PANTHER" id="PTHR48249">
    <property type="entry name" value="MEDIATOR OF RNA POLYMERASE II TRANSCRIPTION SUBUNIT 13"/>
    <property type="match status" value="1"/>
</dbReference>
<dbReference type="PANTHER" id="PTHR48249:SF3">
    <property type="entry name" value="MEDIATOR OF RNA POLYMERASE II TRANSCRIPTION SUBUNIT 13"/>
    <property type="match status" value="1"/>
</dbReference>
<feature type="region of interest" description="Disordered" evidence="12">
    <location>
        <begin position="753"/>
        <end position="788"/>
    </location>
</feature>
<feature type="compositionally biased region" description="Low complexity" evidence="12">
    <location>
        <begin position="448"/>
        <end position="463"/>
    </location>
</feature>
<comment type="function">
    <text evidence="9 11">Component of the SRB8-11 complex. The SRB8-11 complex is a regulatory module of the Mediator complex which is itself involved in regulation of basal and activated RNA polymerase II-dependent transcription. The SRB8-11 complex may be involved in the transcriptional repression of a subset of genes regulated by Mediator. It may inhibit the association of the Mediator complex with RNA polymerase II to form the holoenzyme complex.</text>
</comment>
<evidence type="ECO:0000256" key="7">
    <source>
        <dbReference type="ARBA" id="ARBA00023163"/>
    </source>
</evidence>
<protein>
    <recommendedName>
        <fullName evidence="3 11">Mediator of RNA polymerase II transcription subunit 13</fullName>
    </recommendedName>
    <alternativeName>
        <fullName evidence="10 11">Mediator complex subunit 13</fullName>
    </alternativeName>
</protein>
<sequence>MDTAEYDTNAVLISNISSINYQVYESPPDSSQSFASAGLDVENALRRGGHLVFYDGARRGLWHFQILAQDQADATKLDAALHGCGHELELVEEGLLEPASLQKTRSQQQQQPPPPQQQQAQTPSSSRSSSSALDQAQRNGLVNLAPPATLPTLQDQEAKAADASGAEPKAATSPHRAVYETFITALLLSLSCTFCDRTGAIPLNYRTMLLLSDTIEVGNPLDSCPQQCPIVATLKAYVTTTGVLVVSFALCRCRGLSSLADMVSTNLPRSATSVFAAPFGVVANNQLPPTGEPGSLAQTPNTQALSLRVVPDGGDSLWKQTCLKILKLRGVVSSAVADCAWVNLSVPRPRLQDAKPEAKRQQPSASTMTIRWPSTLCFRKKMVDFSCTSRVGDTLRSGSEESHDPLSSARGWFNSAADRDQKAARRKAERALALKEAQASEARAPKTSSPSPAAVRRPSAAAAGGTIYPTPPDGIQHPNGVTPSMDGTLSSPGNTLPAAPANDADQGVFQASVVGDAIMDMDEPKRQRTDNNLLGDADDAFGEMGGDMFGDDHDITEADFSFFDEQPGDMDIDVAMGNVSAGPLQAEAVIVKVEDVPEAATSKATTERNDAVFTKPELKHARSSCNDSQRGRDNRAGSTKREASPFDPHTVFKRLRASLSTATALHRDAEGRGSSRVFDTMKFDTSTIPSINRKYEQGGQFDYTKMANLEKPRLHEGTLPETDYLKRHGKQGKKPPFSAETFMKGLMSLESTGLQASPGKMESDDDDSSGGKSDEDDSCYSVEEPMSPVKSSIKLMTGDDEVASQVTSLRDLEQDSEAEQQLAAELPRLSKAETAELPLSLLFLDPEPLSLDLCLTDEDLIQVAQLLTDQAATGLLDIAGTTGGHENVGVMAATATTMTTTTRLDSPTLAACARKAVAVLREVTPLFLSGAGAVNLKGFLDVADVPLLGQPTRLPGRNRDGGSGPGPGSSSTGTGTEPLRPSNLYQIPGPHLEVRRSETRLSVLPSAVLFWESLGLAPSSGSKDVSAVCVFPGRAGMADKVQTFLACLKSVYEMLKLGSFERLPLPAAGAEAGALPYDVDRISTSPGPATASALADSTETLLAAVSSSSKSAAAAIVVYLVYSPTMPATIVEACVAFQRLSEAYSRLKTGRMILQLVSSRTMSSPTALVVTPSPELVRLSMETYDRASGASAPAIRLEQPLPRIIDFKLTVSPSASLMRENSCIHIAYARSVDDRWVSAAWTDDRGGQQETASYCLGRRGRPPSRSMSDVAVDMWQLTLDLISVWRRPRLPSQWCS</sequence>
<keyword evidence="8 11" id="KW-0539">Nucleus</keyword>
<organism evidence="16 17">
    <name type="scientific">Ophiocordyceps camponoti-rufipedis</name>
    <dbReference type="NCBI Taxonomy" id="2004952"/>
    <lineage>
        <taxon>Eukaryota</taxon>
        <taxon>Fungi</taxon>
        <taxon>Dikarya</taxon>
        <taxon>Ascomycota</taxon>
        <taxon>Pezizomycotina</taxon>
        <taxon>Sordariomycetes</taxon>
        <taxon>Hypocreomycetidae</taxon>
        <taxon>Hypocreales</taxon>
        <taxon>Ophiocordycipitaceae</taxon>
        <taxon>Ophiocordyceps</taxon>
    </lineage>
</organism>
<evidence type="ECO:0000259" key="13">
    <source>
        <dbReference type="Pfam" id="PF06333"/>
    </source>
</evidence>
<comment type="caution">
    <text evidence="16">The sequence shown here is derived from an EMBL/GenBank/DDBJ whole genome shotgun (WGS) entry which is preliminary data.</text>
</comment>
<evidence type="ECO:0000256" key="8">
    <source>
        <dbReference type="ARBA" id="ARBA00023242"/>
    </source>
</evidence>